<dbReference type="OMA" id="EVYSCIP"/>
<dbReference type="Proteomes" id="UP000242381">
    <property type="component" value="Unassembled WGS sequence"/>
</dbReference>
<dbReference type="VEuPathDB" id="FungiDB:BCV72DRAFT_281822"/>
<proteinExistence type="predicted"/>
<reference evidence="1 2" key="1">
    <citation type="journal article" date="2016" name="Proc. Natl. Acad. Sci. U.S.A.">
        <title>Lipid metabolic changes in an early divergent fungus govern the establishment of a mutualistic symbiosis with endobacteria.</title>
        <authorList>
            <person name="Lastovetsky O.A."/>
            <person name="Gaspar M.L."/>
            <person name="Mondo S.J."/>
            <person name="LaButti K.M."/>
            <person name="Sandor L."/>
            <person name="Grigoriev I.V."/>
            <person name="Henry S.A."/>
            <person name="Pawlowska T.E."/>
        </authorList>
    </citation>
    <scope>NUCLEOTIDE SEQUENCE [LARGE SCALE GENOMIC DNA]</scope>
    <source>
        <strain evidence="1 2">ATCC 11559</strain>
    </source>
</reference>
<evidence type="ECO:0000313" key="1">
    <source>
        <dbReference type="EMBL" id="ORE22001.1"/>
    </source>
</evidence>
<organism evidence="1 2">
    <name type="scientific">Rhizopus microsporus</name>
    <dbReference type="NCBI Taxonomy" id="58291"/>
    <lineage>
        <taxon>Eukaryota</taxon>
        <taxon>Fungi</taxon>
        <taxon>Fungi incertae sedis</taxon>
        <taxon>Mucoromycota</taxon>
        <taxon>Mucoromycotina</taxon>
        <taxon>Mucoromycetes</taxon>
        <taxon>Mucorales</taxon>
        <taxon>Mucorineae</taxon>
        <taxon>Rhizopodaceae</taxon>
        <taxon>Rhizopus</taxon>
    </lineage>
</organism>
<evidence type="ECO:0000313" key="2">
    <source>
        <dbReference type="Proteomes" id="UP000242381"/>
    </source>
</evidence>
<protein>
    <submittedName>
        <fullName evidence="1">Uncharacterized protein</fullName>
    </submittedName>
</protein>
<accession>A0A1X0SCV9</accession>
<sequence length="134" mass="14665">DSFVTLDDNHISLLNTSWDKKRYMKVASVQLLAGSILVTQTQSILVNCLEVYSCIPSLDAHAEKEAPNLASSIPNVFSQYGDLSIVKIQNDNSTKLVIGTQTSNFLVTLSIRMDDNNSLPEISPTTANFKVSNS</sequence>
<name>A0A1X0SCV9_RHIZD</name>
<feature type="non-terminal residue" evidence="1">
    <location>
        <position position="134"/>
    </location>
</feature>
<feature type="non-terminal residue" evidence="1">
    <location>
        <position position="1"/>
    </location>
</feature>
<dbReference type="EMBL" id="KV921271">
    <property type="protein sequence ID" value="ORE22001.1"/>
    <property type="molecule type" value="Genomic_DNA"/>
</dbReference>
<dbReference type="AlphaFoldDB" id="A0A1X0SCV9"/>
<gene>
    <name evidence="1" type="ORF">BCV71DRAFT_168600</name>
</gene>